<evidence type="ECO:0000256" key="4">
    <source>
        <dbReference type="ARBA" id="ARBA00022807"/>
    </source>
</evidence>
<dbReference type="EMBL" id="JARYGX010000008">
    <property type="protein sequence ID" value="MDH7452049.1"/>
    <property type="molecule type" value="Genomic_DNA"/>
</dbReference>
<comment type="similarity">
    <text evidence="1">Belongs to the peptidase C40 family.</text>
</comment>
<dbReference type="InterPro" id="IPR000064">
    <property type="entry name" value="NLP_P60_dom"/>
</dbReference>
<sequence length="230" mass="23656">MTTASAPSGRTIHRSLPAGPGKIAALCGCLLAASALPVFAGPGLAGDSADAPGPASSVTTNLVAGAMRPASQDVLFASDVNQLIAAQAALAPAASAPKEEGRVQTLVKRGLALLGTPYRWGGSSPEAGFDCSGLVGYVFRTALGIDLPRVSREMAQDGEKVDRGSLVPGDLVFFGRRGKRVDHVGIYIGEGRFLHAPRTGRDVTVSQLDTGYWAGKFLQARRVAGLGTES</sequence>
<feature type="domain" description="NlpC/P60" evidence="6">
    <location>
        <begin position="100"/>
        <end position="224"/>
    </location>
</feature>
<reference evidence="7" key="2">
    <citation type="submission" date="2023-04" db="EMBL/GenBank/DDBJ databases">
        <authorList>
            <person name="Sun J.-Q."/>
        </authorList>
    </citation>
    <scope>NUCLEOTIDE SEQUENCE</scope>
    <source>
        <strain evidence="7">CC-YY355</strain>
    </source>
</reference>
<dbReference type="Pfam" id="PF00877">
    <property type="entry name" value="NLPC_P60"/>
    <property type="match status" value="1"/>
</dbReference>
<dbReference type="PANTHER" id="PTHR47053:SF1">
    <property type="entry name" value="MUREIN DD-ENDOPEPTIDASE MEPH-RELATED"/>
    <property type="match status" value="1"/>
</dbReference>
<dbReference type="Gene3D" id="3.90.1720.10">
    <property type="entry name" value="endopeptidase domain like (from Nostoc punctiforme)"/>
    <property type="match status" value="1"/>
</dbReference>
<keyword evidence="2" id="KW-0645">Protease</keyword>
<organism evidence="7 8">
    <name type="scientific">Luteimonas composti</name>
    <dbReference type="NCBI Taxonomy" id="398257"/>
    <lineage>
        <taxon>Bacteria</taxon>
        <taxon>Pseudomonadati</taxon>
        <taxon>Pseudomonadota</taxon>
        <taxon>Gammaproteobacteria</taxon>
        <taxon>Lysobacterales</taxon>
        <taxon>Lysobacteraceae</taxon>
        <taxon>Luteimonas</taxon>
    </lineage>
</organism>
<dbReference type="InterPro" id="IPR051202">
    <property type="entry name" value="Peptidase_C40"/>
</dbReference>
<dbReference type="InterPro" id="IPR038765">
    <property type="entry name" value="Papain-like_cys_pep_sf"/>
</dbReference>
<comment type="caution">
    <text evidence="7">The sequence shown here is derived from an EMBL/GenBank/DDBJ whole genome shotgun (WGS) entry which is preliminary data.</text>
</comment>
<dbReference type="PANTHER" id="PTHR47053">
    <property type="entry name" value="MUREIN DD-ENDOPEPTIDASE MEPH-RELATED"/>
    <property type="match status" value="1"/>
</dbReference>
<evidence type="ECO:0000313" key="7">
    <source>
        <dbReference type="EMBL" id="MDH7452049.1"/>
    </source>
</evidence>
<accession>A0ABT6MNR2</accession>
<keyword evidence="5" id="KW-0732">Signal</keyword>
<protein>
    <submittedName>
        <fullName evidence="7">C40 family peptidase</fullName>
    </submittedName>
</protein>
<evidence type="ECO:0000256" key="5">
    <source>
        <dbReference type="SAM" id="SignalP"/>
    </source>
</evidence>
<evidence type="ECO:0000259" key="6">
    <source>
        <dbReference type="PROSITE" id="PS51935"/>
    </source>
</evidence>
<gene>
    <name evidence="7" type="ORF">QF205_03005</name>
</gene>
<evidence type="ECO:0000256" key="2">
    <source>
        <dbReference type="ARBA" id="ARBA00022670"/>
    </source>
</evidence>
<keyword evidence="8" id="KW-1185">Reference proteome</keyword>
<dbReference type="Proteomes" id="UP001160550">
    <property type="component" value="Unassembled WGS sequence"/>
</dbReference>
<evidence type="ECO:0000313" key="8">
    <source>
        <dbReference type="Proteomes" id="UP001160550"/>
    </source>
</evidence>
<evidence type="ECO:0000256" key="1">
    <source>
        <dbReference type="ARBA" id="ARBA00007074"/>
    </source>
</evidence>
<feature type="signal peptide" evidence="5">
    <location>
        <begin position="1"/>
        <end position="40"/>
    </location>
</feature>
<evidence type="ECO:0000256" key="3">
    <source>
        <dbReference type="ARBA" id="ARBA00022801"/>
    </source>
</evidence>
<reference evidence="7" key="1">
    <citation type="journal article" date="2007" name="Int. J. Syst. Evol. Microbiol.">
        <title>Luteimonas composti sp. nov., a moderately thermophilic bacterium isolated from food waste.</title>
        <authorList>
            <person name="Young C.C."/>
            <person name="Kampfer P."/>
            <person name="Chen W.M."/>
            <person name="Yen W.S."/>
            <person name="Arun A.B."/>
            <person name="Lai W.A."/>
            <person name="Shen F.T."/>
            <person name="Rekha P.D."/>
            <person name="Lin K.Y."/>
            <person name="Chou J.H."/>
        </authorList>
    </citation>
    <scope>NUCLEOTIDE SEQUENCE</scope>
    <source>
        <strain evidence="7">CC-YY355</strain>
    </source>
</reference>
<name>A0ABT6MNR2_9GAMM</name>
<keyword evidence="3" id="KW-0378">Hydrolase</keyword>
<dbReference type="PROSITE" id="PS51935">
    <property type="entry name" value="NLPC_P60"/>
    <property type="match status" value="1"/>
</dbReference>
<dbReference type="RefSeq" id="WP_280941255.1">
    <property type="nucleotide sequence ID" value="NZ_JARYGX010000008.1"/>
</dbReference>
<dbReference type="SUPFAM" id="SSF54001">
    <property type="entry name" value="Cysteine proteinases"/>
    <property type="match status" value="1"/>
</dbReference>
<feature type="chain" id="PRO_5045643908" evidence="5">
    <location>
        <begin position="41"/>
        <end position="230"/>
    </location>
</feature>
<proteinExistence type="inferred from homology"/>
<keyword evidence="4" id="KW-0788">Thiol protease</keyword>